<keyword evidence="2" id="KW-1133">Transmembrane helix</keyword>
<reference evidence="3 4" key="1">
    <citation type="submission" date="2018-12" db="EMBL/GenBank/DDBJ databases">
        <title>Croceicoccus ponticola sp. nov., a lipolytic bacterium isolated from seawater.</title>
        <authorList>
            <person name="Yoon J.-H."/>
        </authorList>
    </citation>
    <scope>NUCLEOTIDE SEQUENCE [LARGE SCALE GENOMIC DNA]</scope>
    <source>
        <strain evidence="3 4">GM-16</strain>
    </source>
</reference>
<evidence type="ECO:0000256" key="2">
    <source>
        <dbReference type="SAM" id="Phobius"/>
    </source>
</evidence>
<dbReference type="OrthoDB" id="7433571at2"/>
<feature type="region of interest" description="Disordered" evidence="1">
    <location>
        <begin position="64"/>
        <end position="93"/>
    </location>
</feature>
<evidence type="ECO:0000313" key="3">
    <source>
        <dbReference type="EMBL" id="RVQ66425.1"/>
    </source>
</evidence>
<dbReference type="Proteomes" id="UP000283003">
    <property type="component" value="Unassembled WGS sequence"/>
</dbReference>
<protein>
    <submittedName>
        <fullName evidence="3">Uncharacterized protein</fullName>
    </submittedName>
</protein>
<keyword evidence="4" id="KW-1185">Reference proteome</keyword>
<proteinExistence type="predicted"/>
<organism evidence="3 4">
    <name type="scientific">Croceicoccus ponticola</name>
    <dbReference type="NCBI Taxonomy" id="2217664"/>
    <lineage>
        <taxon>Bacteria</taxon>
        <taxon>Pseudomonadati</taxon>
        <taxon>Pseudomonadota</taxon>
        <taxon>Alphaproteobacteria</taxon>
        <taxon>Sphingomonadales</taxon>
        <taxon>Erythrobacteraceae</taxon>
        <taxon>Croceicoccus</taxon>
    </lineage>
</organism>
<dbReference type="RefSeq" id="WP_127612848.1">
    <property type="nucleotide sequence ID" value="NZ_RXOL01000004.1"/>
</dbReference>
<feature type="transmembrane region" description="Helical" evidence="2">
    <location>
        <begin position="42"/>
        <end position="61"/>
    </location>
</feature>
<feature type="region of interest" description="Disordered" evidence="1">
    <location>
        <begin position="1"/>
        <end position="31"/>
    </location>
</feature>
<comment type="caution">
    <text evidence="3">The sequence shown here is derived from an EMBL/GenBank/DDBJ whole genome shotgun (WGS) entry which is preliminary data.</text>
</comment>
<keyword evidence="2" id="KW-0812">Transmembrane</keyword>
<feature type="compositionally biased region" description="Low complexity" evidence="1">
    <location>
        <begin position="70"/>
        <end position="83"/>
    </location>
</feature>
<name>A0A437GWD9_9SPHN</name>
<gene>
    <name evidence="3" type="ORF">EKN06_10390</name>
</gene>
<evidence type="ECO:0000313" key="4">
    <source>
        <dbReference type="Proteomes" id="UP000283003"/>
    </source>
</evidence>
<sequence>MLPRRRLSRTPVPGATASASAGVETGSGLFGTRGEAMHRLKVGVGGLLSVLFLVAIAGSILESAQKADETGTTTTQQETANEQSSDPLVDIGVAPELPGSEAVVVPDLPADQMPPAAQGDMPAAPPAPAGN</sequence>
<feature type="region of interest" description="Disordered" evidence="1">
    <location>
        <begin position="105"/>
        <end position="131"/>
    </location>
</feature>
<feature type="compositionally biased region" description="Low complexity" evidence="1">
    <location>
        <begin position="113"/>
        <end position="122"/>
    </location>
</feature>
<dbReference type="EMBL" id="RXOL01000004">
    <property type="protein sequence ID" value="RVQ66425.1"/>
    <property type="molecule type" value="Genomic_DNA"/>
</dbReference>
<keyword evidence="2" id="KW-0472">Membrane</keyword>
<dbReference type="AlphaFoldDB" id="A0A437GWD9"/>
<evidence type="ECO:0000256" key="1">
    <source>
        <dbReference type="SAM" id="MobiDB-lite"/>
    </source>
</evidence>
<accession>A0A437GWD9</accession>